<keyword evidence="2" id="KW-1185">Reference proteome</keyword>
<gene>
    <name evidence="1" type="primary">7</name>
    <name evidence="1" type="ORF">SEA_NATB6_7</name>
</gene>
<dbReference type="GeneID" id="65114629"/>
<organism evidence="1 2">
    <name type="scientific">Gordonia phage NatB6</name>
    <dbReference type="NCBI Taxonomy" id="2250322"/>
    <lineage>
        <taxon>Viruses</taxon>
        <taxon>Duplodnaviria</taxon>
        <taxon>Heunggongvirae</taxon>
        <taxon>Uroviricota</taxon>
        <taxon>Caudoviricetes</taxon>
        <taxon>Zierdtviridae</taxon>
        <taxon>Emilbogenvirinae</taxon>
        <taxon>Foxborovirus</taxon>
        <taxon>Foxborovirus NatB6</taxon>
    </lineage>
</organism>
<dbReference type="RefSeq" id="YP_010096968.1">
    <property type="nucleotide sequence ID" value="NC_055755.1"/>
</dbReference>
<dbReference type="KEGG" id="vg:65114629"/>
<name>A0A345L4T5_9CAUD</name>
<evidence type="ECO:0000313" key="1">
    <source>
        <dbReference type="EMBL" id="AXH50287.1"/>
    </source>
</evidence>
<reference evidence="1 2" key="1">
    <citation type="submission" date="2018-06" db="EMBL/GenBank/DDBJ databases">
        <authorList>
            <person name="Burkert N.A."/>
            <person name="Costello E."/>
            <person name="Grana D.J."/>
            <person name="Pejavara N.C."/>
            <person name="Picknally G.M."/>
            <person name="Christen E.M."/>
            <person name="Williams K.C."/>
            <person name="Merlino C.O."/>
            <person name="McCann M.P."/>
            <person name="Lee-Soety J.Y."/>
            <person name="Washington J.M."/>
            <person name="Garlena R.A."/>
            <person name="Russell D.A."/>
            <person name="Pope W.H."/>
            <person name="Jacobs-Sera D."/>
            <person name="Hendrix R.W."/>
            <person name="Hatfull G.F."/>
        </authorList>
    </citation>
    <scope>NUCLEOTIDE SEQUENCE [LARGE SCALE GENOMIC DNA]</scope>
</reference>
<proteinExistence type="predicted"/>
<sequence length="131" mass="14953">MTVEAIATLDELVDGLPDIYVPVVTAVWRHREGVRDIAELSEAVDTLFRAMNDLRTLDEHDAADLPDHPDNWGLCAAAWASVYWSEERGFDRPSDRGAFWKYMHAGDLGRALEFLVMLNNQTVDEIRRKHD</sequence>
<protein>
    <submittedName>
        <fullName evidence="1">Uncharacterized protein</fullName>
    </submittedName>
</protein>
<accession>A0A345L4T5</accession>
<dbReference type="Proteomes" id="UP000259879">
    <property type="component" value="Segment"/>
</dbReference>
<dbReference type="EMBL" id="MH536824">
    <property type="protein sequence ID" value="AXH50287.1"/>
    <property type="molecule type" value="Genomic_DNA"/>
</dbReference>
<evidence type="ECO:0000313" key="2">
    <source>
        <dbReference type="Proteomes" id="UP000259879"/>
    </source>
</evidence>